<evidence type="ECO:0000256" key="7">
    <source>
        <dbReference type="SAM" id="Phobius"/>
    </source>
</evidence>
<evidence type="ECO:0000256" key="5">
    <source>
        <dbReference type="ARBA" id="ARBA00022989"/>
    </source>
</evidence>
<feature type="transmembrane region" description="Helical" evidence="7">
    <location>
        <begin position="166"/>
        <end position="188"/>
    </location>
</feature>
<feature type="domain" description="VTT" evidence="8">
    <location>
        <begin position="61"/>
        <end position="187"/>
    </location>
</feature>
<dbReference type="InterPro" id="IPR032816">
    <property type="entry name" value="VTT_dom"/>
</dbReference>
<feature type="transmembrane region" description="Helical" evidence="7">
    <location>
        <begin position="208"/>
        <end position="226"/>
    </location>
</feature>
<keyword evidence="5 7" id="KW-1133">Transmembrane helix</keyword>
<evidence type="ECO:0000313" key="9">
    <source>
        <dbReference type="EMBL" id="RZU64835.1"/>
    </source>
</evidence>
<dbReference type="GO" id="GO:0005886">
    <property type="term" value="C:plasma membrane"/>
    <property type="evidence" value="ECO:0007669"/>
    <property type="project" value="UniProtKB-SubCell"/>
</dbReference>
<evidence type="ECO:0000259" key="8">
    <source>
        <dbReference type="Pfam" id="PF09335"/>
    </source>
</evidence>
<proteinExistence type="inferred from homology"/>
<sequence>MTDIPRVENTSAMPLARLMTAATDPTAGYDGFIGWVLSLMETLGEIGVGLAVLIETFVPPIPSEAVLPGAGFLAFEGRMNFWLAWAAATAGALIGAWAWYWIGAALGRDRTRRLVGRVPLMEHEDFDRAETFFSRWGGMAVFFGRCVPLVRSFISIPAGVERMPFWTFSAYTAAGSGLWNGVWIGLGFAFGPAIKPILEQWSGVLSDIVVVAILALMVWFVVARLIKRAKARRLAAELQNIEP</sequence>
<accession>A0A4Q8ALR4</accession>
<dbReference type="EMBL" id="SHLC01000001">
    <property type="protein sequence ID" value="RZU64835.1"/>
    <property type="molecule type" value="Genomic_DNA"/>
</dbReference>
<comment type="caution">
    <text evidence="9">The sequence shown here is derived from an EMBL/GenBank/DDBJ whole genome shotgun (WGS) entry which is preliminary data.</text>
</comment>
<keyword evidence="4 7" id="KW-0812">Transmembrane</keyword>
<dbReference type="PANTHER" id="PTHR42709">
    <property type="entry name" value="ALKALINE PHOSPHATASE LIKE PROTEIN"/>
    <property type="match status" value="1"/>
</dbReference>
<dbReference type="Pfam" id="PF09335">
    <property type="entry name" value="VTT_dom"/>
    <property type="match status" value="1"/>
</dbReference>
<dbReference type="InterPro" id="IPR051311">
    <property type="entry name" value="DedA_domain"/>
</dbReference>
<evidence type="ECO:0000256" key="4">
    <source>
        <dbReference type="ARBA" id="ARBA00022692"/>
    </source>
</evidence>
<keyword evidence="3" id="KW-1003">Cell membrane</keyword>
<dbReference type="AlphaFoldDB" id="A0A4Q8ALR4"/>
<organism evidence="9 10">
    <name type="scientific">Microterricola gilva</name>
    <dbReference type="NCBI Taxonomy" id="393267"/>
    <lineage>
        <taxon>Bacteria</taxon>
        <taxon>Bacillati</taxon>
        <taxon>Actinomycetota</taxon>
        <taxon>Actinomycetes</taxon>
        <taxon>Micrococcales</taxon>
        <taxon>Microbacteriaceae</taxon>
        <taxon>Microterricola</taxon>
    </lineage>
</organism>
<dbReference type="PANTHER" id="PTHR42709:SF6">
    <property type="entry name" value="UNDECAPRENYL PHOSPHATE TRANSPORTER A"/>
    <property type="match status" value="1"/>
</dbReference>
<comment type="subcellular location">
    <subcellularLocation>
        <location evidence="1">Cell membrane</location>
        <topology evidence="1">Multi-pass membrane protein</topology>
    </subcellularLocation>
</comment>
<evidence type="ECO:0000313" key="10">
    <source>
        <dbReference type="Proteomes" id="UP000291483"/>
    </source>
</evidence>
<gene>
    <name evidence="9" type="ORF">EV379_1144</name>
</gene>
<reference evidence="9 10" key="1">
    <citation type="submission" date="2019-02" db="EMBL/GenBank/DDBJ databases">
        <title>Sequencing the genomes of 1000 actinobacteria strains.</title>
        <authorList>
            <person name="Klenk H.-P."/>
        </authorList>
    </citation>
    <scope>NUCLEOTIDE SEQUENCE [LARGE SCALE GENOMIC DNA]</scope>
    <source>
        <strain evidence="9 10">DSM 18319</strain>
    </source>
</reference>
<keyword evidence="6 7" id="KW-0472">Membrane</keyword>
<evidence type="ECO:0000256" key="3">
    <source>
        <dbReference type="ARBA" id="ARBA00022475"/>
    </source>
</evidence>
<comment type="similarity">
    <text evidence="2">Belongs to the DedA family.</text>
</comment>
<protein>
    <submittedName>
        <fullName evidence="9">Membrane protein DedA with SNARE-associated domain</fullName>
    </submittedName>
</protein>
<keyword evidence="10" id="KW-1185">Reference proteome</keyword>
<evidence type="ECO:0000256" key="1">
    <source>
        <dbReference type="ARBA" id="ARBA00004651"/>
    </source>
</evidence>
<name>A0A4Q8ALR4_9MICO</name>
<evidence type="ECO:0000256" key="2">
    <source>
        <dbReference type="ARBA" id="ARBA00010792"/>
    </source>
</evidence>
<dbReference type="Proteomes" id="UP000291483">
    <property type="component" value="Unassembled WGS sequence"/>
</dbReference>
<evidence type="ECO:0000256" key="6">
    <source>
        <dbReference type="ARBA" id="ARBA00023136"/>
    </source>
</evidence>
<feature type="transmembrane region" description="Helical" evidence="7">
    <location>
        <begin position="82"/>
        <end position="102"/>
    </location>
</feature>